<keyword evidence="8" id="KW-0560">Oxidoreductase</keyword>
<evidence type="ECO:0000313" key="16">
    <source>
        <dbReference type="Proteomes" id="UP000019335"/>
    </source>
</evidence>
<evidence type="ECO:0000313" key="15">
    <source>
        <dbReference type="EMBL" id="EWM29876.1"/>
    </source>
</evidence>
<keyword evidence="10" id="KW-0496">Mitochondrion</keyword>
<evidence type="ECO:0000256" key="3">
    <source>
        <dbReference type="ARBA" id="ARBA00006759"/>
    </source>
</evidence>
<evidence type="ECO:0000256" key="7">
    <source>
        <dbReference type="ARBA" id="ARBA00022990"/>
    </source>
</evidence>
<evidence type="ECO:0000256" key="12">
    <source>
        <dbReference type="ARBA" id="ARBA00066686"/>
    </source>
</evidence>
<proteinExistence type="inferred from homology"/>
<dbReference type="InterPro" id="IPR051682">
    <property type="entry name" value="Mito_Persulfide_Diox"/>
</dbReference>
<protein>
    <recommendedName>
        <fullName evidence="12">persulfide dioxygenase</fullName>
        <ecNumber evidence="12">1.13.11.18</ecNumber>
    </recommendedName>
    <alternativeName>
        <fullName evidence="13">Sulfur dioxygenase ETHE1</fullName>
    </alternativeName>
</protein>
<evidence type="ECO:0000256" key="9">
    <source>
        <dbReference type="ARBA" id="ARBA00023004"/>
    </source>
</evidence>
<keyword evidence="6" id="KW-0223">Dioxygenase</keyword>
<evidence type="ECO:0000256" key="2">
    <source>
        <dbReference type="ARBA" id="ARBA00004173"/>
    </source>
</evidence>
<evidence type="ECO:0000256" key="4">
    <source>
        <dbReference type="ARBA" id="ARBA00022723"/>
    </source>
</evidence>
<dbReference type="InterPro" id="IPR036866">
    <property type="entry name" value="RibonucZ/Hydroxyglut_hydro"/>
</dbReference>
<comment type="cofactor">
    <cofactor evidence="1">
        <name>Fe(2+)</name>
        <dbReference type="ChEBI" id="CHEBI:29033"/>
    </cofactor>
</comment>
<gene>
    <name evidence="15" type="ORF">Naga_100106g12</name>
</gene>
<evidence type="ECO:0000256" key="5">
    <source>
        <dbReference type="ARBA" id="ARBA00022946"/>
    </source>
</evidence>
<comment type="similarity">
    <text evidence="3">Belongs to the metallo-beta-lactamase superfamily. Glyoxalase II family.</text>
</comment>
<dbReference type="GO" id="GO:0050313">
    <property type="term" value="F:sulfur dioxygenase activity"/>
    <property type="evidence" value="ECO:0007669"/>
    <property type="project" value="UniProtKB-EC"/>
</dbReference>
<dbReference type="GO" id="GO:0005739">
    <property type="term" value="C:mitochondrion"/>
    <property type="evidence" value="ECO:0007669"/>
    <property type="project" value="UniProtKB-SubCell"/>
</dbReference>
<dbReference type="EMBL" id="AZIL01000115">
    <property type="protein sequence ID" value="EWM29876.1"/>
    <property type="molecule type" value="Genomic_DNA"/>
</dbReference>
<evidence type="ECO:0000256" key="10">
    <source>
        <dbReference type="ARBA" id="ARBA00023128"/>
    </source>
</evidence>
<dbReference type="OrthoDB" id="449487at2759"/>
<keyword evidence="4" id="KW-0479">Metal-binding</keyword>
<dbReference type="Gene3D" id="3.90.190.10">
    <property type="entry name" value="Protein tyrosine phosphatase superfamily"/>
    <property type="match status" value="1"/>
</dbReference>
<evidence type="ECO:0000256" key="6">
    <source>
        <dbReference type="ARBA" id="ARBA00022964"/>
    </source>
</evidence>
<dbReference type="PANTHER" id="PTHR43084:SF1">
    <property type="entry name" value="PERSULFIDE DIOXYGENASE ETHE1, MITOCHONDRIAL"/>
    <property type="match status" value="1"/>
</dbReference>
<keyword evidence="5" id="KW-0809">Transit peptide</keyword>
<dbReference type="SMART" id="SM00849">
    <property type="entry name" value="Lactamase_B"/>
    <property type="match status" value="1"/>
</dbReference>
<dbReference type="GO" id="GO:0046872">
    <property type="term" value="F:metal ion binding"/>
    <property type="evidence" value="ECO:0007669"/>
    <property type="project" value="UniProtKB-KW"/>
</dbReference>
<dbReference type="GO" id="GO:0070813">
    <property type="term" value="P:hydrogen sulfide metabolic process"/>
    <property type="evidence" value="ECO:0007669"/>
    <property type="project" value="TreeGrafter"/>
</dbReference>
<dbReference type="FunFam" id="3.60.15.10:FF:000013">
    <property type="entry name" value="Persulfide dioxygenase ETHE1, mitochondrial"/>
    <property type="match status" value="1"/>
</dbReference>
<comment type="catalytic activity">
    <reaction evidence="11">
        <text>S-sulfanylglutathione + O2 + H2O = sulfite + glutathione + 2 H(+)</text>
        <dbReference type="Rhea" id="RHEA:12981"/>
        <dbReference type="ChEBI" id="CHEBI:15377"/>
        <dbReference type="ChEBI" id="CHEBI:15378"/>
        <dbReference type="ChEBI" id="CHEBI:15379"/>
        <dbReference type="ChEBI" id="CHEBI:17359"/>
        <dbReference type="ChEBI" id="CHEBI:57925"/>
        <dbReference type="ChEBI" id="CHEBI:58905"/>
        <dbReference type="EC" id="1.13.11.18"/>
    </reaction>
</comment>
<dbReference type="InterPro" id="IPR001279">
    <property type="entry name" value="Metallo-B-lactamas"/>
</dbReference>
<evidence type="ECO:0000256" key="8">
    <source>
        <dbReference type="ARBA" id="ARBA00023002"/>
    </source>
</evidence>
<dbReference type="SUPFAM" id="SSF56281">
    <property type="entry name" value="Metallo-hydrolase/oxidoreductase"/>
    <property type="match status" value="1"/>
</dbReference>
<reference evidence="15 16" key="1">
    <citation type="journal article" date="2014" name="Mol. Plant">
        <title>Chromosome Scale Genome Assembly and Transcriptome Profiling of Nannochloropsis gaditana in Nitrogen Depletion.</title>
        <authorList>
            <person name="Corteggiani Carpinelli E."/>
            <person name="Telatin A."/>
            <person name="Vitulo N."/>
            <person name="Forcato C."/>
            <person name="D'Angelo M."/>
            <person name="Schiavon R."/>
            <person name="Vezzi A."/>
            <person name="Giacometti G.M."/>
            <person name="Morosinotto T."/>
            <person name="Valle G."/>
        </authorList>
    </citation>
    <scope>NUCLEOTIDE SEQUENCE [LARGE SCALE GENOMIC DNA]</scope>
    <source>
        <strain evidence="15 16">B-31</strain>
    </source>
</reference>
<keyword evidence="7" id="KW-0007">Acetylation</keyword>
<evidence type="ECO:0000259" key="14">
    <source>
        <dbReference type="SMART" id="SM00849"/>
    </source>
</evidence>
<dbReference type="InterPro" id="IPR029021">
    <property type="entry name" value="Prot-tyrosine_phosphatase-like"/>
</dbReference>
<sequence>MILVDSLRERGTRSPAASNNMSSALYSPWRPLVIFYGICCYSATAFMSSTPFCTRGVPKSIRSRSFGSSRLASTMTVTAADITTAGKLGEAETSALSDKYKSVLYLATDKGADKGIEPNGFASLRGLTTRHLPVDVKDGLSLQLATDALQALDELPAPALVVCSSGGRASAVQCLRKATEEGWTKDQTLAYALEMKLPFVKNPSLKDWVLATVAAREYKDELPLLFRPLYEETSWTYTFLLGCPVTKEAILIDPVDLTVERDLQVIKEMGLTLVAALNTHCHADHVTGSGLLAQKVPGCKSMIAKISGAKASIHLEPGNRVRFGRRYVEARATPGHTNGCMTFVTDDMKMAFTGDALLIRGCGRTDFQQGSPETMFESIWTQIFSLPHETSVYPGHDYRGRLMSTIGEEKRFNSRLSGKSKEEFIEIMNNLKLAYPKKIDVALPANLVDGVLAS</sequence>
<comment type="subcellular location">
    <subcellularLocation>
        <location evidence="2">Mitochondrion</location>
    </subcellularLocation>
</comment>
<accession>W7UAQ7</accession>
<name>W7UAQ7_9STRA</name>
<dbReference type="Gene3D" id="3.60.15.10">
    <property type="entry name" value="Ribonuclease Z/Hydroxyacylglutathione hydrolase-like"/>
    <property type="match status" value="1"/>
</dbReference>
<dbReference type="EC" id="1.13.11.18" evidence="12"/>
<dbReference type="GO" id="GO:0006749">
    <property type="term" value="P:glutathione metabolic process"/>
    <property type="evidence" value="ECO:0007669"/>
    <property type="project" value="InterPro"/>
</dbReference>
<evidence type="ECO:0000256" key="11">
    <source>
        <dbReference type="ARBA" id="ARBA00050990"/>
    </source>
</evidence>
<feature type="domain" description="Metallo-beta-lactamase" evidence="14">
    <location>
        <begin position="235"/>
        <end position="396"/>
    </location>
</feature>
<organism evidence="15 16">
    <name type="scientific">Nannochloropsis gaditana</name>
    <dbReference type="NCBI Taxonomy" id="72520"/>
    <lineage>
        <taxon>Eukaryota</taxon>
        <taxon>Sar</taxon>
        <taxon>Stramenopiles</taxon>
        <taxon>Ochrophyta</taxon>
        <taxon>Eustigmatophyceae</taxon>
        <taxon>Eustigmatales</taxon>
        <taxon>Monodopsidaceae</taxon>
        <taxon>Nannochloropsis</taxon>
    </lineage>
</organism>
<keyword evidence="16" id="KW-1185">Reference proteome</keyword>
<dbReference type="InterPro" id="IPR044528">
    <property type="entry name" value="POD-like_MBL-fold"/>
</dbReference>
<dbReference type="Proteomes" id="UP000019335">
    <property type="component" value="Chromosome 2"/>
</dbReference>
<evidence type="ECO:0000256" key="13">
    <source>
        <dbReference type="ARBA" id="ARBA00077964"/>
    </source>
</evidence>
<dbReference type="CDD" id="cd07724">
    <property type="entry name" value="POD-like_MBL-fold"/>
    <property type="match status" value="1"/>
</dbReference>
<evidence type="ECO:0000256" key="1">
    <source>
        <dbReference type="ARBA" id="ARBA00001954"/>
    </source>
</evidence>
<dbReference type="PANTHER" id="PTHR43084">
    <property type="entry name" value="PERSULFIDE DIOXYGENASE ETHE1"/>
    <property type="match status" value="1"/>
</dbReference>
<dbReference type="Pfam" id="PF00753">
    <property type="entry name" value="Lactamase_B"/>
    <property type="match status" value="1"/>
</dbReference>
<keyword evidence="9" id="KW-0408">Iron</keyword>
<comment type="caution">
    <text evidence="15">The sequence shown here is derived from an EMBL/GenBank/DDBJ whole genome shotgun (WGS) entry which is preliminary data.</text>
</comment>
<dbReference type="AlphaFoldDB" id="W7UAQ7"/>